<keyword evidence="1" id="KW-1133">Transmembrane helix</keyword>
<organism evidence="2 3">
    <name type="scientific">Oncorhynchus mykiss</name>
    <name type="common">Rainbow trout</name>
    <name type="synonym">Salmo gairdneri</name>
    <dbReference type="NCBI Taxonomy" id="8022"/>
    <lineage>
        <taxon>Eukaryota</taxon>
        <taxon>Metazoa</taxon>
        <taxon>Chordata</taxon>
        <taxon>Craniata</taxon>
        <taxon>Vertebrata</taxon>
        <taxon>Euteleostomi</taxon>
        <taxon>Actinopterygii</taxon>
        <taxon>Neopterygii</taxon>
        <taxon>Teleostei</taxon>
        <taxon>Protacanthopterygii</taxon>
        <taxon>Salmoniformes</taxon>
        <taxon>Salmonidae</taxon>
        <taxon>Salmoninae</taxon>
        <taxon>Oncorhynchus</taxon>
    </lineage>
</organism>
<evidence type="ECO:0000313" key="2">
    <source>
        <dbReference type="EMBL" id="CDQ99601.1"/>
    </source>
</evidence>
<gene>
    <name evidence="2" type="ORF">GSONMT00018515001</name>
</gene>
<accession>A0A060Z6F3</accession>
<dbReference type="Proteomes" id="UP000193380">
    <property type="component" value="Unassembled WGS sequence"/>
</dbReference>
<reference evidence="2" key="2">
    <citation type="submission" date="2014-03" db="EMBL/GenBank/DDBJ databases">
        <authorList>
            <person name="Genoscope - CEA"/>
        </authorList>
    </citation>
    <scope>NUCLEOTIDE SEQUENCE</scope>
</reference>
<keyword evidence="1" id="KW-0472">Membrane</keyword>
<evidence type="ECO:0000256" key="1">
    <source>
        <dbReference type="SAM" id="Phobius"/>
    </source>
</evidence>
<dbReference type="EMBL" id="FR948346">
    <property type="protein sequence ID" value="CDQ99601.1"/>
    <property type="molecule type" value="Genomic_DNA"/>
</dbReference>
<dbReference type="PaxDb" id="8022-A0A060Z6F3"/>
<dbReference type="AlphaFoldDB" id="A0A060Z6F3"/>
<reference evidence="2" key="1">
    <citation type="journal article" date="2014" name="Nat. Commun.">
        <title>The rainbow trout genome provides novel insights into evolution after whole-genome duplication in vertebrates.</title>
        <authorList>
            <person name="Berthelot C."/>
            <person name="Brunet F."/>
            <person name="Chalopin D."/>
            <person name="Juanchich A."/>
            <person name="Bernard M."/>
            <person name="Noel B."/>
            <person name="Bento P."/>
            <person name="Da Silva C."/>
            <person name="Labadie K."/>
            <person name="Alberti A."/>
            <person name="Aury J.M."/>
            <person name="Louis A."/>
            <person name="Dehais P."/>
            <person name="Bardou P."/>
            <person name="Montfort J."/>
            <person name="Klopp C."/>
            <person name="Cabau C."/>
            <person name="Gaspin C."/>
            <person name="Thorgaard G.H."/>
            <person name="Boussaha M."/>
            <person name="Quillet E."/>
            <person name="Guyomard R."/>
            <person name="Galiana D."/>
            <person name="Bobe J."/>
            <person name="Volff J.N."/>
            <person name="Genet C."/>
            <person name="Wincker P."/>
            <person name="Jaillon O."/>
            <person name="Roest Crollius H."/>
            <person name="Guiguen Y."/>
        </authorList>
    </citation>
    <scope>NUCLEOTIDE SEQUENCE [LARGE SCALE GENOMIC DNA]</scope>
</reference>
<feature type="transmembrane region" description="Helical" evidence="1">
    <location>
        <begin position="114"/>
        <end position="135"/>
    </location>
</feature>
<evidence type="ECO:0000313" key="3">
    <source>
        <dbReference type="Proteomes" id="UP000193380"/>
    </source>
</evidence>
<protein>
    <submittedName>
        <fullName evidence="2">Uncharacterized protein</fullName>
    </submittedName>
</protein>
<name>A0A060Z6F3_ONCMY</name>
<keyword evidence="1" id="KW-0812">Transmembrane</keyword>
<proteinExistence type="predicted"/>
<sequence>MTASLKLHIQQLTKKLKLKLGFIFRNKACFSFEARRRLVSATCMPLLDYGDILYMNASTQCLRSIDTLYHGTLRFILNCKTLTHHCTLYTRVGWPSLVVRRLSHWYTLFTKPFWVYYLFIWAFLLFRNVVGRLFVRWTLSC</sequence>
<dbReference type="STRING" id="8022.A0A060Z6F3"/>